<evidence type="ECO:0000313" key="10">
    <source>
        <dbReference type="EMBL" id="PIU99497.1"/>
    </source>
</evidence>
<organism evidence="10 11">
    <name type="scientific">Candidatus Tagabacteria bacterium CG03_land_8_20_14_0_80_41_22</name>
    <dbReference type="NCBI Taxonomy" id="1975020"/>
    <lineage>
        <taxon>Bacteria</taxon>
        <taxon>Candidatus Tagaibacteriota</taxon>
    </lineage>
</organism>
<keyword evidence="7 8" id="KW-0472">Membrane</keyword>
<dbReference type="Pfam" id="PF00482">
    <property type="entry name" value="T2SSF"/>
    <property type="match status" value="2"/>
</dbReference>
<comment type="caution">
    <text evidence="10">The sequence shown here is derived from an EMBL/GenBank/DDBJ whole genome shotgun (WGS) entry which is preliminary data.</text>
</comment>
<evidence type="ECO:0000313" key="11">
    <source>
        <dbReference type="Proteomes" id="UP000228561"/>
    </source>
</evidence>
<evidence type="ECO:0000256" key="7">
    <source>
        <dbReference type="ARBA" id="ARBA00023136"/>
    </source>
</evidence>
<proteinExistence type="inferred from homology"/>
<keyword evidence="5 8" id="KW-0812">Transmembrane</keyword>
<keyword evidence="4" id="KW-0997">Cell inner membrane</keyword>
<reference evidence="11" key="1">
    <citation type="submission" date="2017-09" db="EMBL/GenBank/DDBJ databases">
        <title>Depth-based differentiation of microbial function through sediment-hosted aquifers and enrichment of novel symbionts in the deep terrestrial subsurface.</title>
        <authorList>
            <person name="Probst A.J."/>
            <person name="Ladd B."/>
            <person name="Jarett J.K."/>
            <person name="Geller-Mcgrath D.E."/>
            <person name="Sieber C.M.K."/>
            <person name="Emerson J.B."/>
            <person name="Anantharaman K."/>
            <person name="Thomas B.C."/>
            <person name="Malmstrom R."/>
            <person name="Stieglmeier M."/>
            <person name="Klingl A."/>
            <person name="Woyke T."/>
            <person name="Ryan C.M."/>
            <person name="Banfield J.F."/>
        </authorList>
    </citation>
    <scope>NUCLEOTIDE SEQUENCE [LARGE SCALE GENOMIC DNA]</scope>
</reference>
<dbReference type="PRINTS" id="PR00812">
    <property type="entry name" value="BCTERIALGSPF"/>
</dbReference>
<evidence type="ECO:0000256" key="8">
    <source>
        <dbReference type="SAM" id="Phobius"/>
    </source>
</evidence>
<comment type="subcellular location">
    <subcellularLocation>
        <location evidence="1">Cell inner membrane</location>
        <topology evidence="1">Multi-pass membrane protein</topology>
    </subcellularLocation>
</comment>
<evidence type="ECO:0000256" key="3">
    <source>
        <dbReference type="ARBA" id="ARBA00022475"/>
    </source>
</evidence>
<dbReference type="InterPro" id="IPR042094">
    <property type="entry name" value="T2SS_GspF_sf"/>
</dbReference>
<evidence type="ECO:0000256" key="4">
    <source>
        <dbReference type="ARBA" id="ARBA00022519"/>
    </source>
</evidence>
<dbReference type="AlphaFoldDB" id="A0A2M7B8Q1"/>
<feature type="domain" description="Type II secretion system protein GspF" evidence="9">
    <location>
        <begin position="278"/>
        <end position="400"/>
    </location>
</feature>
<comment type="similarity">
    <text evidence="2">Belongs to the GSP F family.</text>
</comment>
<sequence>MPKFKYKAKKITGEETEGFREAVDRFELARDLRKEGYILILSGIEGKAGNKKNSILSAILAIFGRISLSEKMIFSRNLAVMLSAGLPISRALTALSRQTKNTKFQKVLAGLGADLQKGDPFSVALSRYPDVFSDLFTAMVGAGEKTGKLPETLNLISQQLERDLTLSRRVKGALMYPAVIIVAMVGIGILMMIFVVPTLIGVFKDLNVELPWSTRAIIYVSNLFINHGILMTLGVLILIGIIFWASRATKGKRLIDAVFLHIPFFSELIKKMNSSRTTRTLSSLLSSGVDVIEAFDVTKNVLQNNYYREVLNKAKAEIQKGSPIARVFIEAENLYPSLVGEMVAVGEETGQLPSMLLRLADFYEEEVGEITKNLTTIIEPILMIFIGAVVGFFAISMIQPMYSMMGGI</sequence>
<protein>
    <recommendedName>
        <fullName evidence="9">Type II secretion system protein GspF domain-containing protein</fullName>
    </recommendedName>
</protein>
<gene>
    <name evidence="10" type="ORF">COS58_02080</name>
</gene>
<evidence type="ECO:0000259" key="9">
    <source>
        <dbReference type="Pfam" id="PF00482"/>
    </source>
</evidence>
<feature type="domain" description="Type II secretion system protein GspF" evidence="9">
    <location>
        <begin position="74"/>
        <end position="197"/>
    </location>
</feature>
<keyword evidence="6 8" id="KW-1133">Transmembrane helix</keyword>
<dbReference type="GO" id="GO:0005886">
    <property type="term" value="C:plasma membrane"/>
    <property type="evidence" value="ECO:0007669"/>
    <property type="project" value="UniProtKB-SubCell"/>
</dbReference>
<dbReference type="InterPro" id="IPR018076">
    <property type="entry name" value="T2SS_GspF_dom"/>
</dbReference>
<accession>A0A2M7B8Q1</accession>
<feature type="transmembrane region" description="Helical" evidence="8">
    <location>
        <begin position="174"/>
        <end position="203"/>
    </location>
</feature>
<dbReference type="Gene3D" id="1.20.81.30">
    <property type="entry name" value="Type II secretion system (T2SS), domain F"/>
    <property type="match status" value="2"/>
</dbReference>
<evidence type="ECO:0000256" key="1">
    <source>
        <dbReference type="ARBA" id="ARBA00004429"/>
    </source>
</evidence>
<feature type="transmembrane region" description="Helical" evidence="8">
    <location>
        <begin position="223"/>
        <end position="245"/>
    </location>
</feature>
<evidence type="ECO:0000256" key="2">
    <source>
        <dbReference type="ARBA" id="ARBA00005745"/>
    </source>
</evidence>
<evidence type="ECO:0000256" key="5">
    <source>
        <dbReference type="ARBA" id="ARBA00022692"/>
    </source>
</evidence>
<name>A0A2M7B8Q1_9BACT</name>
<dbReference type="PANTHER" id="PTHR30012:SF0">
    <property type="entry name" value="TYPE II SECRETION SYSTEM PROTEIN F-RELATED"/>
    <property type="match status" value="1"/>
</dbReference>
<dbReference type="FunFam" id="1.20.81.30:FF:000001">
    <property type="entry name" value="Type II secretion system protein F"/>
    <property type="match status" value="2"/>
</dbReference>
<dbReference type="EMBL" id="PEVG01000025">
    <property type="protein sequence ID" value="PIU99497.1"/>
    <property type="molecule type" value="Genomic_DNA"/>
</dbReference>
<evidence type="ECO:0000256" key="6">
    <source>
        <dbReference type="ARBA" id="ARBA00022989"/>
    </source>
</evidence>
<dbReference type="InterPro" id="IPR003004">
    <property type="entry name" value="GspF/PilC"/>
</dbReference>
<dbReference type="Proteomes" id="UP000228561">
    <property type="component" value="Unassembled WGS sequence"/>
</dbReference>
<feature type="transmembrane region" description="Helical" evidence="8">
    <location>
        <begin position="381"/>
        <end position="402"/>
    </location>
</feature>
<keyword evidence="3" id="KW-1003">Cell membrane</keyword>
<dbReference type="PANTHER" id="PTHR30012">
    <property type="entry name" value="GENERAL SECRETION PATHWAY PROTEIN"/>
    <property type="match status" value="1"/>
</dbReference>